<evidence type="ECO:0000256" key="9">
    <source>
        <dbReference type="SAM" id="Phobius"/>
    </source>
</evidence>
<dbReference type="InterPro" id="IPR017873">
    <property type="entry name" value="Cys-rich_GLG1_repeat_euk"/>
</dbReference>
<feature type="transmembrane region" description="Helical" evidence="9">
    <location>
        <begin position="638"/>
        <end position="658"/>
    </location>
</feature>
<reference evidence="10" key="1">
    <citation type="journal article" date="2023" name="Mol. Biol. Evol.">
        <title>Third-Generation Sequencing Reveals the Adaptive Role of the Epigenome in Three Deep-Sea Polychaetes.</title>
        <authorList>
            <person name="Perez M."/>
            <person name="Aroh O."/>
            <person name="Sun Y."/>
            <person name="Lan Y."/>
            <person name="Juniper S.K."/>
            <person name="Young C.R."/>
            <person name="Angers B."/>
            <person name="Qian P.Y."/>
        </authorList>
    </citation>
    <scope>NUCLEOTIDE SEQUENCE</scope>
    <source>
        <strain evidence="10">P08H-3</strain>
    </source>
</reference>
<evidence type="ECO:0000313" key="10">
    <source>
        <dbReference type="EMBL" id="KAK2145275.1"/>
    </source>
</evidence>
<dbReference type="InterPro" id="IPR001893">
    <property type="entry name" value="Cys-rich_GLG1_repeat"/>
</dbReference>
<dbReference type="EMBL" id="JAODUP010000690">
    <property type="protein sequence ID" value="KAK2145275.1"/>
    <property type="molecule type" value="Genomic_DNA"/>
</dbReference>
<keyword evidence="2 9" id="KW-0812">Transmembrane</keyword>
<feature type="repeat" description="Cys-rich GLG1" evidence="8">
    <location>
        <begin position="767"/>
        <end position="830"/>
    </location>
</feature>
<keyword evidence="3" id="KW-0732">Signal</keyword>
<comment type="caution">
    <text evidence="10">The sequence shown here is derived from an EMBL/GenBank/DDBJ whole genome shotgun (WGS) entry which is preliminary data.</text>
</comment>
<dbReference type="GO" id="GO:0017134">
    <property type="term" value="F:fibroblast growth factor binding"/>
    <property type="evidence" value="ECO:0007669"/>
    <property type="project" value="TreeGrafter"/>
</dbReference>
<dbReference type="PROSITE" id="PS51289">
    <property type="entry name" value="GLG1_C_RICH"/>
    <property type="match status" value="3"/>
</dbReference>
<dbReference type="Proteomes" id="UP001208570">
    <property type="component" value="Unassembled WGS sequence"/>
</dbReference>
<protein>
    <recommendedName>
        <fullName evidence="12">Golgi apparatus protein 1</fullName>
    </recommendedName>
</protein>
<organism evidence="10 11">
    <name type="scientific">Paralvinella palmiformis</name>
    <dbReference type="NCBI Taxonomy" id="53620"/>
    <lineage>
        <taxon>Eukaryota</taxon>
        <taxon>Metazoa</taxon>
        <taxon>Spiralia</taxon>
        <taxon>Lophotrochozoa</taxon>
        <taxon>Annelida</taxon>
        <taxon>Polychaeta</taxon>
        <taxon>Sedentaria</taxon>
        <taxon>Canalipalpata</taxon>
        <taxon>Terebellida</taxon>
        <taxon>Terebelliformia</taxon>
        <taxon>Alvinellidae</taxon>
        <taxon>Paralvinella</taxon>
    </lineage>
</organism>
<gene>
    <name evidence="10" type="ORF">LSH36_690g01026</name>
</gene>
<dbReference type="InterPro" id="IPR039728">
    <property type="entry name" value="GLG1"/>
</dbReference>
<evidence type="ECO:0000256" key="2">
    <source>
        <dbReference type="ARBA" id="ARBA00022692"/>
    </source>
</evidence>
<evidence type="ECO:0000313" key="11">
    <source>
        <dbReference type="Proteomes" id="UP001208570"/>
    </source>
</evidence>
<feature type="transmembrane region" description="Helical" evidence="9">
    <location>
        <begin position="7"/>
        <end position="27"/>
    </location>
</feature>
<keyword evidence="6 9" id="KW-0472">Membrane</keyword>
<evidence type="ECO:0000256" key="7">
    <source>
        <dbReference type="ARBA" id="ARBA00023180"/>
    </source>
</evidence>
<keyword evidence="4" id="KW-0677">Repeat</keyword>
<keyword evidence="5 9" id="KW-1133">Transmembrane helix</keyword>
<sequence>MAKELRVVYLCSGVMSLWAYLLLFGLVQGQLMEHKFPSLANAPVGINKRFEKVRSVQKNDADIERERSPGLGPHLVGVPAQPIGEREAIRQIRKKQDNNFARPADSPYVAQPGFQSANRKTTTIKLAEHPDCVKDVKMYCVSSTNNFAVLDCLQNDLKSDQVISEACQHVVWGYKKNLTTDIRFESAAKEVCKDELDKFTDCRTLTTAGHMIPCLIEYKANISSPNCKTFLVKMASIVFSDYRLIYKFAESCAADIEKLDCGRLHKENDDSPHSQGRTVECLSNKVKDLSENCKHEILRIAELQADDYHLDRPLFYSCREDRERLCKRTRAGSGKVYKCLLRHKFDRDMSSECREKLTHRQLLMQANYKVNKGLAQACQQDIVKHHCIRDKDPGFKHARLSKVVLCLEHVMKDGGEVEPDCVIELKEVRHSLMEDYQISPEIVAGCAEEIRTKCNGGVHREGKTLHCLMDLAKPKPVNHKMQVEISDICQRELEKVIKEADVGEDWTIDPALREACEPIVEEMPRVLNCLMEHIESTTMTAVCEERLLELHYFLARDFSLDPRLYKYCHKDAEKLCSTDGNWHEPNNMTPERGPLVFACLYNHLKLYPKQINQQKPDSSVFEHPIVCILMLHSLFSEAWIAFVLILICAICLSVLFRLDPRLYKKCQKAAKNLCGASDWSDENAIVPHSLSPDTYTFSCLYRNMKAENEQLSRACAFEIRRVMRQRAIRVELEPRIEEPCMADLGAFCSERVEEGDEMECLQDNFDELSERCQWAVGNFTEDEDSDPNMDKLLMKYCSPMIKKFCDDYLKSNAEPGDVMDCLINHKKDNDMDERCEAGIEHHQLITLKDYHFSVKFKEACKEDVLKQCPGVRKKSEVVECLSIKVRDAVLTDRSHAVSKRCRRQLSFELLQRVRGNLFPSILFC</sequence>
<keyword evidence="7" id="KW-0325">Glycoprotein</keyword>
<evidence type="ECO:0000256" key="1">
    <source>
        <dbReference type="ARBA" id="ARBA00004479"/>
    </source>
</evidence>
<feature type="repeat" description="Cys-rich GLG1" evidence="8">
    <location>
        <begin position="416"/>
        <end position="476"/>
    </location>
</feature>
<dbReference type="GO" id="GO:0000139">
    <property type="term" value="C:Golgi membrane"/>
    <property type="evidence" value="ECO:0007669"/>
    <property type="project" value="InterPro"/>
</dbReference>
<dbReference type="PANTHER" id="PTHR11884:SF1">
    <property type="entry name" value="GOLGI APPARATUS PROTEIN 1"/>
    <property type="match status" value="1"/>
</dbReference>
<feature type="repeat" description="Cys-rich GLG1" evidence="8">
    <location>
        <begin position="288"/>
        <end position="348"/>
    </location>
</feature>
<dbReference type="Pfam" id="PF00839">
    <property type="entry name" value="Cys_rich_FGFR"/>
    <property type="match status" value="10"/>
</dbReference>
<accession>A0AAD9J3F7</accession>
<evidence type="ECO:0000256" key="5">
    <source>
        <dbReference type="ARBA" id="ARBA00022989"/>
    </source>
</evidence>
<dbReference type="PANTHER" id="PTHR11884">
    <property type="entry name" value="SELECTIN LIGAND RELATED"/>
    <property type="match status" value="1"/>
</dbReference>
<dbReference type="AlphaFoldDB" id="A0AAD9J3F7"/>
<name>A0AAD9J3F7_9ANNE</name>
<evidence type="ECO:0000256" key="8">
    <source>
        <dbReference type="PROSITE-ProRule" id="PRU00622"/>
    </source>
</evidence>
<evidence type="ECO:0000256" key="3">
    <source>
        <dbReference type="ARBA" id="ARBA00022729"/>
    </source>
</evidence>
<evidence type="ECO:0008006" key="12">
    <source>
        <dbReference type="Google" id="ProtNLM"/>
    </source>
</evidence>
<evidence type="ECO:0000256" key="4">
    <source>
        <dbReference type="ARBA" id="ARBA00022737"/>
    </source>
</evidence>
<comment type="subcellular location">
    <subcellularLocation>
        <location evidence="1">Membrane</location>
        <topology evidence="1">Single-pass type I membrane protein</topology>
    </subcellularLocation>
</comment>
<keyword evidence="11" id="KW-1185">Reference proteome</keyword>
<proteinExistence type="predicted"/>
<evidence type="ECO:0000256" key="6">
    <source>
        <dbReference type="ARBA" id="ARBA00023136"/>
    </source>
</evidence>